<dbReference type="EMBL" id="KZ613938">
    <property type="protein sequence ID" value="PMD47906.1"/>
    <property type="molecule type" value="Genomic_DNA"/>
</dbReference>
<reference evidence="5 6" key="1">
    <citation type="submission" date="2016-04" db="EMBL/GenBank/DDBJ databases">
        <title>A degradative enzymes factory behind the ericoid mycorrhizal symbiosis.</title>
        <authorList>
            <consortium name="DOE Joint Genome Institute"/>
            <person name="Martino E."/>
            <person name="Morin E."/>
            <person name="Grelet G."/>
            <person name="Kuo A."/>
            <person name="Kohler A."/>
            <person name="Daghino S."/>
            <person name="Barry K."/>
            <person name="Choi C."/>
            <person name="Cichocki N."/>
            <person name="Clum A."/>
            <person name="Copeland A."/>
            <person name="Hainaut M."/>
            <person name="Haridas S."/>
            <person name="Labutti K."/>
            <person name="Lindquist E."/>
            <person name="Lipzen A."/>
            <person name="Khouja H.-R."/>
            <person name="Murat C."/>
            <person name="Ohm R."/>
            <person name="Olson A."/>
            <person name="Spatafora J."/>
            <person name="Veneault-Fourrey C."/>
            <person name="Henrissat B."/>
            <person name="Grigoriev I."/>
            <person name="Martin F."/>
            <person name="Perotto S."/>
        </authorList>
    </citation>
    <scope>NUCLEOTIDE SEQUENCE [LARGE SCALE GENOMIC DNA]</scope>
    <source>
        <strain evidence="5 6">F</strain>
    </source>
</reference>
<feature type="compositionally biased region" description="Polar residues" evidence="3">
    <location>
        <begin position="85"/>
        <end position="94"/>
    </location>
</feature>
<dbReference type="CDD" id="cd00067">
    <property type="entry name" value="GAL4"/>
    <property type="match status" value="1"/>
</dbReference>
<accession>A0A2J6SAX7</accession>
<feature type="compositionally biased region" description="Low complexity" evidence="3">
    <location>
        <begin position="68"/>
        <end position="84"/>
    </location>
</feature>
<evidence type="ECO:0000313" key="6">
    <source>
        <dbReference type="Proteomes" id="UP000235786"/>
    </source>
</evidence>
<protein>
    <recommendedName>
        <fullName evidence="4">Zn(2)-C6 fungal-type domain-containing protein</fullName>
    </recommendedName>
</protein>
<dbReference type="Proteomes" id="UP000235786">
    <property type="component" value="Unassembled WGS sequence"/>
</dbReference>
<evidence type="ECO:0000259" key="4">
    <source>
        <dbReference type="PROSITE" id="PS50048"/>
    </source>
</evidence>
<evidence type="ECO:0000256" key="1">
    <source>
        <dbReference type="ARBA" id="ARBA00004123"/>
    </source>
</evidence>
<keyword evidence="2" id="KW-0539">Nucleus</keyword>
<dbReference type="Gene3D" id="4.10.240.10">
    <property type="entry name" value="Zn(2)-C6 fungal-type DNA-binding domain"/>
    <property type="match status" value="1"/>
</dbReference>
<feature type="region of interest" description="Disordered" evidence="3">
    <location>
        <begin position="41"/>
        <end position="95"/>
    </location>
</feature>
<dbReference type="OrthoDB" id="6730379at2759"/>
<evidence type="ECO:0000256" key="2">
    <source>
        <dbReference type="ARBA" id="ARBA00023242"/>
    </source>
</evidence>
<dbReference type="Pfam" id="PF11951">
    <property type="entry name" value="Fungal_trans_2"/>
    <property type="match status" value="1"/>
</dbReference>
<dbReference type="SUPFAM" id="SSF57701">
    <property type="entry name" value="Zn2/Cys6 DNA-binding domain"/>
    <property type="match status" value="1"/>
</dbReference>
<name>A0A2J6SAX7_HYAVF</name>
<dbReference type="InterPro" id="IPR036864">
    <property type="entry name" value="Zn2-C6_fun-type_DNA-bd_sf"/>
</dbReference>
<feature type="region of interest" description="Disordered" evidence="3">
    <location>
        <begin position="160"/>
        <end position="187"/>
    </location>
</feature>
<dbReference type="PANTHER" id="PTHR37534">
    <property type="entry name" value="TRANSCRIPTIONAL ACTIVATOR PROTEIN UGA3"/>
    <property type="match status" value="1"/>
</dbReference>
<proteinExistence type="predicted"/>
<evidence type="ECO:0000313" key="5">
    <source>
        <dbReference type="EMBL" id="PMD47906.1"/>
    </source>
</evidence>
<comment type="subcellular location">
    <subcellularLocation>
        <location evidence="1">Nucleus</location>
    </subcellularLocation>
</comment>
<keyword evidence="6" id="KW-1185">Reference proteome</keyword>
<dbReference type="Pfam" id="PF00172">
    <property type="entry name" value="Zn_clus"/>
    <property type="match status" value="1"/>
</dbReference>
<dbReference type="GO" id="GO:0000981">
    <property type="term" value="F:DNA-binding transcription factor activity, RNA polymerase II-specific"/>
    <property type="evidence" value="ECO:0007669"/>
    <property type="project" value="InterPro"/>
</dbReference>
<evidence type="ECO:0000256" key="3">
    <source>
        <dbReference type="SAM" id="MobiDB-lite"/>
    </source>
</evidence>
<dbReference type="InterPro" id="IPR021858">
    <property type="entry name" value="Fun_TF"/>
</dbReference>
<sequence>MSCSTCERRRTSCDESRPRCSACARVHLKCIYNGPPTSYSFQDETQLASGRTKRRKTSAVENGHRKLAGGAPPAFPATPSFVTAEPSQENSHQSGFDFEQDWGMPYGMAPNPDFAASDFAAWDQEFYVELLANTSPGTFVPPAGLTPDSLDLQMSSLPTIHQTQPTSSEPDDVIEHSRRGPEQKQGHTKALAIRIEDSSDVPEHVLTQHYSLNAIHRPDSKNWNFYMHFYNRFATSHPPVLQAIYASASAQLLYANKLGSIARAISYYDNCLTQLETLYGIKPPEASNSFFTESLSVALARMNQETLDVVIISLYFLALFDLTTTRPTQLRCILRIMPTIIRSREQSELSGTFQRLSTWFVYLDTRASLFGLGDKDVVIYSIGDEAELSQAVSASQTVLQKEYSSLYPEEERSRDAIAVPLIFNILKIMVIFREISRHTEEADDTVKSGIRQKIDQQSKEVDRIDEYSVKSNKLSIYYCTIVALYNAVEIYYSRTFHPTLPLYSASSHAAVILKITEELHRTKGKPHTAIPHSKAWPIPLIFAIIEAEDPIYRNWGLRKLHDYRRAGNHYIKSYDFVERVCTMEESSGSRVNLAKVINDMGEEFIV</sequence>
<dbReference type="PANTHER" id="PTHR37534:SF46">
    <property type="entry name" value="ZN(II)2CYS6 TRANSCRIPTION FACTOR (EUROFUNG)"/>
    <property type="match status" value="1"/>
</dbReference>
<dbReference type="GO" id="GO:0005634">
    <property type="term" value="C:nucleus"/>
    <property type="evidence" value="ECO:0007669"/>
    <property type="project" value="UniProtKB-SubCell"/>
</dbReference>
<dbReference type="GO" id="GO:0008270">
    <property type="term" value="F:zinc ion binding"/>
    <property type="evidence" value="ECO:0007669"/>
    <property type="project" value="InterPro"/>
</dbReference>
<dbReference type="PROSITE" id="PS50048">
    <property type="entry name" value="ZN2_CY6_FUNGAL_2"/>
    <property type="match status" value="1"/>
</dbReference>
<organism evidence="5 6">
    <name type="scientific">Hyaloscypha variabilis (strain UAMH 11265 / GT02V1 / F)</name>
    <name type="common">Meliniomyces variabilis</name>
    <dbReference type="NCBI Taxonomy" id="1149755"/>
    <lineage>
        <taxon>Eukaryota</taxon>
        <taxon>Fungi</taxon>
        <taxon>Dikarya</taxon>
        <taxon>Ascomycota</taxon>
        <taxon>Pezizomycotina</taxon>
        <taxon>Leotiomycetes</taxon>
        <taxon>Helotiales</taxon>
        <taxon>Hyaloscyphaceae</taxon>
        <taxon>Hyaloscypha</taxon>
        <taxon>Hyaloscypha variabilis</taxon>
    </lineage>
</organism>
<dbReference type="AlphaFoldDB" id="A0A2J6SAX7"/>
<feature type="compositionally biased region" description="Basic and acidic residues" evidence="3">
    <location>
        <begin position="173"/>
        <end position="185"/>
    </location>
</feature>
<dbReference type="InterPro" id="IPR001138">
    <property type="entry name" value="Zn2Cys6_DnaBD"/>
</dbReference>
<feature type="domain" description="Zn(2)-C6 fungal-type" evidence="4">
    <location>
        <begin position="2"/>
        <end position="32"/>
    </location>
</feature>
<gene>
    <name evidence="5" type="ORF">L207DRAFT_165949</name>
</gene>